<feature type="region of interest" description="Disordered" evidence="4">
    <location>
        <begin position="624"/>
        <end position="644"/>
    </location>
</feature>
<keyword evidence="6" id="KW-1185">Reference proteome</keyword>
<evidence type="ECO:0000256" key="1">
    <source>
        <dbReference type="ARBA" id="ARBA00005921"/>
    </source>
</evidence>
<evidence type="ECO:0000256" key="3">
    <source>
        <dbReference type="SAM" id="Coils"/>
    </source>
</evidence>
<dbReference type="AlphaFoldDB" id="A0AAQ3P2D1"/>
<comment type="similarity">
    <text evidence="1">Belongs to the FPP family.</text>
</comment>
<dbReference type="PANTHER" id="PTHR31580:SF28">
    <property type="entry name" value="FILAMENT-LIKE PLANT PROTEIN"/>
    <property type="match status" value="1"/>
</dbReference>
<dbReference type="EMBL" id="CP144699">
    <property type="protein sequence ID" value="WVZ19600.1"/>
    <property type="molecule type" value="Genomic_DNA"/>
</dbReference>
<keyword evidence="2 3" id="KW-0175">Coiled coil</keyword>
<proteinExistence type="inferred from homology"/>
<evidence type="ECO:0008006" key="7">
    <source>
        <dbReference type="Google" id="ProtNLM"/>
    </source>
</evidence>
<evidence type="ECO:0000256" key="4">
    <source>
        <dbReference type="SAM" id="MobiDB-lite"/>
    </source>
</evidence>
<feature type="coiled-coil region" evidence="3">
    <location>
        <begin position="98"/>
        <end position="157"/>
    </location>
</feature>
<protein>
    <recommendedName>
        <fullName evidence="7">Filament-like plant protein</fullName>
    </recommendedName>
</protein>
<gene>
    <name evidence="5" type="ORF">V8G54_006922</name>
</gene>
<dbReference type="Proteomes" id="UP001374535">
    <property type="component" value="Chromosome 2"/>
</dbReference>
<feature type="coiled-coil region" evidence="3">
    <location>
        <begin position="384"/>
        <end position="467"/>
    </location>
</feature>
<accession>A0AAQ3P2D1</accession>
<feature type="compositionally biased region" description="Low complexity" evidence="4">
    <location>
        <begin position="19"/>
        <end position="28"/>
    </location>
</feature>
<organism evidence="5 6">
    <name type="scientific">Vigna mungo</name>
    <name type="common">Black gram</name>
    <name type="synonym">Phaseolus mungo</name>
    <dbReference type="NCBI Taxonomy" id="3915"/>
    <lineage>
        <taxon>Eukaryota</taxon>
        <taxon>Viridiplantae</taxon>
        <taxon>Streptophyta</taxon>
        <taxon>Embryophyta</taxon>
        <taxon>Tracheophyta</taxon>
        <taxon>Spermatophyta</taxon>
        <taxon>Magnoliopsida</taxon>
        <taxon>eudicotyledons</taxon>
        <taxon>Gunneridae</taxon>
        <taxon>Pentapetalae</taxon>
        <taxon>rosids</taxon>
        <taxon>fabids</taxon>
        <taxon>Fabales</taxon>
        <taxon>Fabaceae</taxon>
        <taxon>Papilionoideae</taxon>
        <taxon>50 kb inversion clade</taxon>
        <taxon>NPAAA clade</taxon>
        <taxon>indigoferoid/millettioid clade</taxon>
        <taxon>Phaseoleae</taxon>
        <taxon>Vigna</taxon>
    </lineage>
</organism>
<evidence type="ECO:0000313" key="6">
    <source>
        <dbReference type="Proteomes" id="UP001374535"/>
    </source>
</evidence>
<sequence length="644" mass="72395">MDRRSWLWRRKSSEKSPGETESSGSMSSHSERFYDDQVTPNDCLPPEVMCEEGAPNDEEVTDVKTLTEKLSAALLNSSAQENLVKQHARVAEEAVSGWEKAENEVLILKQQLDAAKQKNSVLEDQISYLNGALKQCMRELRQAKDEQEQKIHESVSNSSCGLESKRPYHEWEAVDPAAAFVPSDLHRRLENMERENSSLKVELQSRLEELEFRTIERDLSTQAAETASKQHLESIKKAAKLEAECRRLKAVTRKPFSANDHRSLAASSVYVESFTDSVSDIGERQLVHESDIHKFGGWDMNEAESNRYGSWSSAVTTELDQFKNENSAGKKNTVFSTDINMMDDFLEMERLAALPDTESVSSFPVVNAASDQLSVVKKLENADMEGMVQKNVALEKKLEKMEAEKLVLEMDLTEYQKQLEASLSRINEVELEVVELQTKLALANKSNEEAYEKLKATQEKKEIAESKLTAEHTEAEELVSKICSLEEEIEKERALSAKNLAKCEKLEDELLGIKHEAQLQKNTEILSGGVNSELKQEKELALAATKFAECRKTIESLGLQLKSLATLEDFLLDSESSMDCEVTPGPQNGDEQLKNLPSNLSLIKRDFEPSVSLNQLSSITHEKTHNGFGRFNSRSKSVSKTRGH</sequence>
<evidence type="ECO:0000313" key="5">
    <source>
        <dbReference type="EMBL" id="WVZ19600.1"/>
    </source>
</evidence>
<dbReference type="PANTHER" id="PTHR31580">
    <property type="entry name" value="FILAMENT-LIKE PLANT PROTEIN 4"/>
    <property type="match status" value="1"/>
</dbReference>
<name>A0AAQ3P2D1_VIGMU</name>
<dbReference type="InterPro" id="IPR008587">
    <property type="entry name" value="FPP_plant"/>
</dbReference>
<reference evidence="5 6" key="1">
    <citation type="journal article" date="2023" name="Life. Sci Alliance">
        <title>Evolutionary insights into 3D genome organization and epigenetic landscape of Vigna mungo.</title>
        <authorList>
            <person name="Junaid A."/>
            <person name="Singh B."/>
            <person name="Bhatia S."/>
        </authorList>
    </citation>
    <scope>NUCLEOTIDE SEQUENCE [LARGE SCALE GENOMIC DNA]</scope>
    <source>
        <strain evidence="5">Urdbean</strain>
    </source>
</reference>
<feature type="region of interest" description="Disordered" evidence="4">
    <location>
        <begin position="1"/>
        <end position="57"/>
    </location>
</feature>
<feature type="compositionally biased region" description="Basic and acidic residues" evidence="4">
    <location>
        <begin position="1"/>
        <end position="18"/>
    </location>
</feature>
<evidence type="ECO:0000256" key="2">
    <source>
        <dbReference type="ARBA" id="ARBA00023054"/>
    </source>
</evidence>
<dbReference type="Pfam" id="PF05911">
    <property type="entry name" value="FPP"/>
    <property type="match status" value="4"/>
</dbReference>